<feature type="domain" description="EF-hand" evidence="6">
    <location>
        <begin position="81"/>
        <end position="115"/>
    </location>
</feature>
<dbReference type="PANTHER" id="PTHR23048">
    <property type="entry name" value="MYOSIN LIGHT CHAIN 1, 3"/>
    <property type="match status" value="1"/>
</dbReference>
<comment type="subcellular location">
    <subcellularLocation>
        <location evidence="1">Cytoplasm</location>
        <location evidence="1">Cytoskeleton</location>
    </subcellularLocation>
</comment>
<gene>
    <name evidence="7" type="ORF">CTEN0397_LOCUS8882</name>
</gene>
<evidence type="ECO:0000256" key="3">
    <source>
        <dbReference type="ARBA" id="ARBA00022737"/>
    </source>
</evidence>
<dbReference type="SUPFAM" id="SSF47473">
    <property type="entry name" value="EF-hand"/>
    <property type="match status" value="1"/>
</dbReference>
<evidence type="ECO:0000256" key="2">
    <source>
        <dbReference type="ARBA" id="ARBA00005253"/>
    </source>
</evidence>
<dbReference type="FunFam" id="1.10.238.10:FF:000001">
    <property type="entry name" value="Calmodulin 1"/>
    <property type="match status" value="1"/>
</dbReference>
<dbReference type="InterPro" id="IPR050230">
    <property type="entry name" value="CALM/Myosin/TropC-like"/>
</dbReference>
<evidence type="ECO:0000256" key="5">
    <source>
        <dbReference type="ARBA" id="ARBA00023212"/>
    </source>
</evidence>
<keyword evidence="4" id="KW-0106">Calcium</keyword>
<dbReference type="AlphaFoldDB" id="A0A7S1D4K6"/>
<dbReference type="EMBL" id="HBFW01013985">
    <property type="protein sequence ID" value="CAD8937819.1"/>
    <property type="molecule type" value="Transcribed_RNA"/>
</dbReference>
<dbReference type="InterPro" id="IPR002048">
    <property type="entry name" value="EF_hand_dom"/>
</dbReference>
<accession>A0A7S1D4K6</accession>
<organism evidence="7">
    <name type="scientific">Cyclophora tenuis</name>
    <name type="common">Marine diatom</name>
    <dbReference type="NCBI Taxonomy" id="216820"/>
    <lineage>
        <taxon>Eukaryota</taxon>
        <taxon>Sar</taxon>
        <taxon>Stramenopiles</taxon>
        <taxon>Ochrophyta</taxon>
        <taxon>Bacillariophyta</taxon>
        <taxon>Fragilariophyceae</taxon>
        <taxon>Fragilariophycidae</taxon>
        <taxon>Cyclophorales</taxon>
        <taxon>Cyclophoraceae</taxon>
        <taxon>Cyclophora</taxon>
    </lineage>
</organism>
<evidence type="ECO:0000259" key="6">
    <source>
        <dbReference type="PROSITE" id="PS50222"/>
    </source>
</evidence>
<evidence type="ECO:0000313" key="7">
    <source>
        <dbReference type="EMBL" id="CAD8937819.1"/>
    </source>
</evidence>
<dbReference type="GO" id="GO:0005509">
    <property type="term" value="F:calcium ion binding"/>
    <property type="evidence" value="ECO:0007669"/>
    <property type="project" value="InterPro"/>
</dbReference>
<dbReference type="InterPro" id="IPR011992">
    <property type="entry name" value="EF-hand-dom_pair"/>
</dbReference>
<evidence type="ECO:0000256" key="4">
    <source>
        <dbReference type="ARBA" id="ARBA00022837"/>
    </source>
</evidence>
<dbReference type="SMART" id="SM00054">
    <property type="entry name" value="EFh"/>
    <property type="match status" value="2"/>
</dbReference>
<dbReference type="PROSITE" id="PS00018">
    <property type="entry name" value="EF_HAND_1"/>
    <property type="match status" value="1"/>
</dbReference>
<protein>
    <recommendedName>
        <fullName evidence="6">EF-hand domain-containing protein</fullName>
    </recommendedName>
</protein>
<name>A0A7S1D4K6_CYCTE</name>
<sequence>MHQLGVEAKREEIRGWVQQQPDEEVSNDTLVGREVFFRIACSTMEQQQTAEKAFRLFDKDQKGMICFEDLVRVSVELGEEMSEEELQEMVQEADRNGEGLVDLQDFFRLARKIKL</sequence>
<reference evidence="7" key="1">
    <citation type="submission" date="2021-01" db="EMBL/GenBank/DDBJ databases">
        <authorList>
            <person name="Corre E."/>
            <person name="Pelletier E."/>
            <person name="Niang G."/>
            <person name="Scheremetjew M."/>
            <person name="Finn R."/>
            <person name="Kale V."/>
            <person name="Holt S."/>
            <person name="Cochrane G."/>
            <person name="Meng A."/>
            <person name="Brown T."/>
            <person name="Cohen L."/>
        </authorList>
    </citation>
    <scope>NUCLEOTIDE SEQUENCE</scope>
    <source>
        <strain evidence="7">ECT3854</strain>
    </source>
</reference>
<keyword evidence="5" id="KW-0206">Cytoskeleton</keyword>
<dbReference type="Gene3D" id="1.10.238.10">
    <property type="entry name" value="EF-hand"/>
    <property type="match status" value="1"/>
</dbReference>
<evidence type="ECO:0000256" key="1">
    <source>
        <dbReference type="ARBA" id="ARBA00004245"/>
    </source>
</evidence>
<dbReference type="InterPro" id="IPR018247">
    <property type="entry name" value="EF_Hand_1_Ca_BS"/>
</dbReference>
<feature type="domain" description="EF-hand" evidence="6">
    <location>
        <begin position="45"/>
        <end position="80"/>
    </location>
</feature>
<comment type="similarity">
    <text evidence="2">Belongs to the centrin family.</text>
</comment>
<dbReference type="GO" id="GO:0016460">
    <property type="term" value="C:myosin II complex"/>
    <property type="evidence" value="ECO:0007669"/>
    <property type="project" value="TreeGrafter"/>
</dbReference>
<dbReference type="Pfam" id="PF13499">
    <property type="entry name" value="EF-hand_7"/>
    <property type="match status" value="1"/>
</dbReference>
<keyword evidence="5" id="KW-0963">Cytoplasm</keyword>
<dbReference type="PROSITE" id="PS50222">
    <property type="entry name" value="EF_HAND_2"/>
    <property type="match status" value="2"/>
</dbReference>
<keyword evidence="3" id="KW-0677">Repeat</keyword>
<dbReference type="PANTHER" id="PTHR23048:SF59">
    <property type="entry name" value="EF-HAND SUPERFAMILY PROTEIN"/>
    <property type="match status" value="1"/>
</dbReference>
<proteinExistence type="inferred from homology"/>